<comment type="caution">
    <text evidence="2">The sequence shown here is derived from an EMBL/GenBank/DDBJ whole genome shotgun (WGS) entry which is preliminary data.</text>
</comment>
<feature type="coiled-coil region" evidence="1">
    <location>
        <begin position="102"/>
        <end position="129"/>
    </location>
</feature>
<dbReference type="EMBL" id="PDJZ01000002">
    <property type="protein sequence ID" value="RXJ85520.1"/>
    <property type="molecule type" value="Genomic_DNA"/>
</dbReference>
<dbReference type="RefSeq" id="WP_128985746.1">
    <property type="nucleotide sequence ID" value="NZ_PDJZ01000002.1"/>
</dbReference>
<evidence type="ECO:0000313" key="3">
    <source>
        <dbReference type="Proteomes" id="UP000290870"/>
    </source>
</evidence>
<evidence type="ECO:0000256" key="1">
    <source>
        <dbReference type="SAM" id="Coils"/>
    </source>
</evidence>
<proteinExistence type="predicted"/>
<name>A0A4Q0ZI29_9BACT</name>
<sequence>MYKLSINKDLFENILSKKTLILKKQSTNYWKKELLEPTLKDDKLIYEIKQFKKIILTNGLGEDKPQIVIECLKVDYSLKNRCFEFHLGKILEQKNININPVMDEKDILIQQLLKEKEELQNVLKEIKNSRTFNS</sequence>
<dbReference type="OrthoDB" id="9772835at2"/>
<evidence type="ECO:0000313" key="2">
    <source>
        <dbReference type="EMBL" id="RXJ85520.1"/>
    </source>
</evidence>
<protein>
    <submittedName>
        <fullName evidence="2">Uncharacterized protein</fullName>
    </submittedName>
</protein>
<dbReference type="AlphaFoldDB" id="A0A4Q0ZI29"/>
<gene>
    <name evidence="2" type="ORF">CRU90_02775</name>
</gene>
<keyword evidence="1" id="KW-0175">Coiled coil</keyword>
<organism evidence="2 3">
    <name type="scientific">Arcobacter cloacae</name>
    <dbReference type="NCBI Taxonomy" id="1054034"/>
    <lineage>
        <taxon>Bacteria</taxon>
        <taxon>Pseudomonadati</taxon>
        <taxon>Campylobacterota</taxon>
        <taxon>Epsilonproteobacteria</taxon>
        <taxon>Campylobacterales</taxon>
        <taxon>Arcobacteraceae</taxon>
        <taxon>Arcobacter</taxon>
    </lineage>
</organism>
<dbReference type="Proteomes" id="UP000290870">
    <property type="component" value="Unassembled WGS sequence"/>
</dbReference>
<reference evidence="2 3" key="1">
    <citation type="submission" date="2017-10" db="EMBL/GenBank/DDBJ databases">
        <title>Genomics of the genus Arcobacter.</title>
        <authorList>
            <person name="Perez-Cataluna A."/>
            <person name="Figueras M.J."/>
        </authorList>
    </citation>
    <scope>NUCLEOTIDE SEQUENCE [LARGE SCALE GENOMIC DNA]</scope>
    <source>
        <strain evidence="2 3">F26</strain>
    </source>
</reference>
<accession>A0A4Q0ZI29</accession>